<dbReference type="Proteomes" id="UP000326924">
    <property type="component" value="Unassembled WGS sequence"/>
</dbReference>
<dbReference type="Gene3D" id="3.30.1490.100">
    <property type="entry name" value="DNA polymerase, Y-family, little finger domain"/>
    <property type="match status" value="1"/>
</dbReference>
<feature type="domain" description="UmuC" evidence="17">
    <location>
        <begin position="144"/>
        <end position="324"/>
    </location>
</feature>
<dbReference type="GO" id="GO:0005634">
    <property type="term" value="C:nucleus"/>
    <property type="evidence" value="ECO:0007669"/>
    <property type="project" value="TreeGrafter"/>
</dbReference>
<feature type="compositionally biased region" description="Pro residues" evidence="16">
    <location>
        <begin position="601"/>
        <end position="610"/>
    </location>
</feature>
<dbReference type="AlphaFoldDB" id="A0A5J5F8C6"/>
<dbReference type="NCBIfam" id="NF002677">
    <property type="entry name" value="PRK02406.1"/>
    <property type="match status" value="1"/>
</dbReference>
<evidence type="ECO:0000256" key="13">
    <source>
        <dbReference type="ARBA" id="ARBA00023204"/>
    </source>
</evidence>
<feature type="coiled-coil region" evidence="15">
    <location>
        <begin position="393"/>
        <end position="420"/>
    </location>
</feature>
<feature type="region of interest" description="Disordered" evidence="16">
    <location>
        <begin position="1"/>
        <end position="39"/>
    </location>
</feature>
<dbReference type="InterPro" id="IPR043502">
    <property type="entry name" value="DNA/RNA_pol_sf"/>
</dbReference>
<dbReference type="GO" id="GO:0003684">
    <property type="term" value="F:damaged DNA binding"/>
    <property type="evidence" value="ECO:0007669"/>
    <property type="project" value="InterPro"/>
</dbReference>
<comment type="caution">
    <text evidence="18">The sequence shown here is derived from an EMBL/GenBank/DDBJ whole genome shotgun (WGS) entry which is preliminary data.</text>
</comment>
<evidence type="ECO:0000313" key="19">
    <source>
        <dbReference type="Proteomes" id="UP000326924"/>
    </source>
</evidence>
<keyword evidence="9" id="KW-0863">Zinc-finger</keyword>
<name>A0A5J5F8C6_9PEZI</name>
<dbReference type="GO" id="GO:0070987">
    <property type="term" value="P:error-free translesion synthesis"/>
    <property type="evidence" value="ECO:0007669"/>
    <property type="project" value="UniProtKB-ARBA"/>
</dbReference>
<keyword evidence="12" id="KW-0239">DNA-directed DNA polymerase</keyword>
<evidence type="ECO:0000259" key="17">
    <source>
        <dbReference type="PROSITE" id="PS50173"/>
    </source>
</evidence>
<feature type="region of interest" description="Disordered" evidence="16">
    <location>
        <begin position="595"/>
        <end position="618"/>
    </location>
</feature>
<dbReference type="OrthoDB" id="1747274at2759"/>
<keyword evidence="7" id="KW-0479">Metal-binding</keyword>
<sequence length="618" mass="69978">MSDDDNTVYHAAEEISPPGSPSSHSPVAPEPEGTTRSSLHYSLLGPSLLKAGQDGVDQNKISEIIYNASKGSKFFAHEEKRDEALTLRIETILRRKRELEAGSVVNELRRVDEQIAGLERDRDLSQIIGMLLSRLGWPRTKRIIVHVDCDAFFASVEELYRPELKKVPMAVGGGVLSTCNYMARQFGVRSGMAGHIAKKVCPQLVFVKPNFERYNSKATEIREVLAKYDQRFEAASVDEAYLNITPYLQEHPKLTPDSLVEQIRKEVLETTKVSVSAGIAPNAKIAKIASNQNKPNGQFRVQSTREAVMTFMSTLPVRKINGVGRVFERELEAVGIKTCGDIFTHRGLLRQLFGDKAFDFLLNMYLGLGRTKIRPAEEYERKSVGTERTFRDLSGAENLREKLRVTAEELEKDLKKAGCAGKVLVLKVKLHTYEVLTRQRNLLRPVVAKEELYSLALPLLQALEAEFPVLKVRLMGLRVTGLVSTKKEAVDMNKWFFGNSKPAPKRKFDEDGWEVWPEEEFEHAQRVEKEEELKLTQELEEELVAREKKMETEGEKEEREEHWQCPICGTFQPADDTTFNRHVDFCLSKEAIRNAVKESSKPPPPPPLPPAKKKRLGR</sequence>
<dbReference type="InterPro" id="IPR050116">
    <property type="entry name" value="DNA_polymerase-Y"/>
</dbReference>
<comment type="catalytic activity">
    <reaction evidence="14">
        <text>DNA(n) + a 2'-deoxyribonucleoside 5'-triphosphate = DNA(n+1) + diphosphate</text>
        <dbReference type="Rhea" id="RHEA:22508"/>
        <dbReference type="Rhea" id="RHEA-COMP:17339"/>
        <dbReference type="Rhea" id="RHEA-COMP:17340"/>
        <dbReference type="ChEBI" id="CHEBI:33019"/>
        <dbReference type="ChEBI" id="CHEBI:61560"/>
        <dbReference type="ChEBI" id="CHEBI:173112"/>
        <dbReference type="EC" id="2.7.7.7"/>
    </reaction>
</comment>
<dbReference type="Gene3D" id="1.10.150.20">
    <property type="entry name" value="5' to 3' exonuclease, C-terminal subdomain"/>
    <property type="match status" value="1"/>
</dbReference>
<dbReference type="SUPFAM" id="SSF100879">
    <property type="entry name" value="Lesion bypass DNA polymerase (Y-family), little finger domain"/>
    <property type="match status" value="1"/>
</dbReference>
<accession>A0A5J5F8C6</accession>
<dbReference type="Gene3D" id="3.30.70.270">
    <property type="match status" value="1"/>
</dbReference>
<dbReference type="Gene3D" id="3.40.1170.60">
    <property type="match status" value="1"/>
</dbReference>
<dbReference type="SUPFAM" id="SSF56672">
    <property type="entry name" value="DNA/RNA polymerases"/>
    <property type="match status" value="1"/>
</dbReference>
<dbReference type="InterPro" id="IPR043128">
    <property type="entry name" value="Rev_trsase/Diguanyl_cyclase"/>
</dbReference>
<dbReference type="PANTHER" id="PTHR11076:SF33">
    <property type="entry name" value="DNA POLYMERASE KAPPA"/>
    <property type="match status" value="1"/>
</dbReference>
<evidence type="ECO:0000256" key="7">
    <source>
        <dbReference type="ARBA" id="ARBA00022723"/>
    </source>
</evidence>
<dbReference type="SMART" id="SM00734">
    <property type="entry name" value="ZnF_Rad18"/>
    <property type="match status" value="1"/>
</dbReference>
<dbReference type="EC" id="2.7.7.7" evidence="2"/>
<evidence type="ECO:0000256" key="15">
    <source>
        <dbReference type="SAM" id="Coils"/>
    </source>
</evidence>
<dbReference type="GO" id="GO:0008270">
    <property type="term" value="F:zinc ion binding"/>
    <property type="evidence" value="ECO:0007669"/>
    <property type="project" value="UniProtKB-KW"/>
</dbReference>
<evidence type="ECO:0000256" key="4">
    <source>
        <dbReference type="ARBA" id="ARBA00022679"/>
    </source>
</evidence>
<dbReference type="Pfam" id="PF00817">
    <property type="entry name" value="IMS"/>
    <property type="match status" value="1"/>
</dbReference>
<keyword evidence="19" id="KW-1185">Reference proteome</keyword>
<dbReference type="GO" id="GO:0006260">
    <property type="term" value="P:DNA replication"/>
    <property type="evidence" value="ECO:0007669"/>
    <property type="project" value="UniProtKB-KW"/>
</dbReference>
<dbReference type="InterPro" id="IPR017961">
    <property type="entry name" value="DNA_pol_Y-fam_little_finger"/>
</dbReference>
<dbReference type="InterPro" id="IPR036775">
    <property type="entry name" value="DNA_pol_Y-fam_lit_finger_sf"/>
</dbReference>
<evidence type="ECO:0000256" key="10">
    <source>
        <dbReference type="ARBA" id="ARBA00022833"/>
    </source>
</evidence>
<evidence type="ECO:0000256" key="1">
    <source>
        <dbReference type="ARBA" id="ARBA00010945"/>
    </source>
</evidence>
<proteinExistence type="inferred from homology"/>
<evidence type="ECO:0000256" key="14">
    <source>
        <dbReference type="ARBA" id="ARBA00049244"/>
    </source>
</evidence>
<evidence type="ECO:0000256" key="16">
    <source>
        <dbReference type="SAM" id="MobiDB-lite"/>
    </source>
</evidence>
<dbReference type="GO" id="GO:0042276">
    <property type="term" value="P:error-prone translesion synthesis"/>
    <property type="evidence" value="ECO:0007669"/>
    <property type="project" value="TreeGrafter"/>
</dbReference>
<comment type="similarity">
    <text evidence="1">Belongs to the DNA polymerase type-Y family.</text>
</comment>
<reference evidence="18 19" key="1">
    <citation type="submission" date="2019-09" db="EMBL/GenBank/DDBJ databases">
        <title>Draft genome of the ectomycorrhizal ascomycete Sphaerosporella brunnea.</title>
        <authorList>
            <consortium name="DOE Joint Genome Institute"/>
            <person name="Benucci G.M."/>
            <person name="Marozzi G."/>
            <person name="Antonielli L."/>
            <person name="Sanchez S."/>
            <person name="Marco P."/>
            <person name="Wang X."/>
            <person name="Falini L.B."/>
            <person name="Barry K."/>
            <person name="Haridas S."/>
            <person name="Lipzen A."/>
            <person name="Labutti K."/>
            <person name="Grigoriev I.V."/>
            <person name="Murat C."/>
            <person name="Martin F."/>
            <person name="Albertini E."/>
            <person name="Donnini D."/>
            <person name="Bonito G."/>
        </authorList>
    </citation>
    <scope>NUCLEOTIDE SEQUENCE [LARGE SCALE GENOMIC DNA]</scope>
    <source>
        <strain evidence="18 19">Sb_GMNB300</strain>
    </source>
</reference>
<dbReference type="PROSITE" id="PS50173">
    <property type="entry name" value="UMUC"/>
    <property type="match status" value="1"/>
</dbReference>
<evidence type="ECO:0000313" key="18">
    <source>
        <dbReference type="EMBL" id="KAA8913048.1"/>
    </source>
</evidence>
<dbReference type="Pfam" id="PF11798">
    <property type="entry name" value="IMS_HHH"/>
    <property type="match status" value="1"/>
</dbReference>
<dbReference type="FunFam" id="3.30.1490.100:FF:000004">
    <property type="entry name" value="DNA polymerase IV"/>
    <property type="match status" value="1"/>
</dbReference>
<dbReference type="InParanoid" id="A0A5J5F8C6"/>
<dbReference type="FunFam" id="1.10.150.810:FF:000001">
    <property type="entry name" value="DNA polymerase kappa"/>
    <property type="match status" value="1"/>
</dbReference>
<evidence type="ECO:0000256" key="9">
    <source>
        <dbReference type="ARBA" id="ARBA00022771"/>
    </source>
</evidence>
<dbReference type="Gene3D" id="3.30.160.60">
    <property type="entry name" value="Classic Zinc Finger"/>
    <property type="match status" value="1"/>
</dbReference>
<evidence type="ECO:0000256" key="5">
    <source>
        <dbReference type="ARBA" id="ARBA00022695"/>
    </source>
</evidence>
<keyword evidence="15" id="KW-0175">Coiled coil</keyword>
<dbReference type="GO" id="GO:0006281">
    <property type="term" value="P:DNA repair"/>
    <property type="evidence" value="ECO:0007669"/>
    <property type="project" value="UniProtKB-KW"/>
</dbReference>
<dbReference type="Gene3D" id="1.10.150.810">
    <property type="match status" value="1"/>
</dbReference>
<dbReference type="FunFam" id="3.40.1170.60:FF:000012">
    <property type="entry name" value="Putative DNA-directed polymerase kappa"/>
    <property type="match status" value="1"/>
</dbReference>
<keyword evidence="13" id="KW-0234">DNA repair</keyword>
<dbReference type="InterPro" id="IPR022880">
    <property type="entry name" value="DNApol_IV"/>
</dbReference>
<dbReference type="FunFam" id="1.10.150.810:FF:000003">
    <property type="entry name" value="DNA polymerase kappa subunit"/>
    <property type="match status" value="1"/>
</dbReference>
<evidence type="ECO:0000256" key="11">
    <source>
        <dbReference type="ARBA" id="ARBA00022842"/>
    </source>
</evidence>
<organism evidence="18 19">
    <name type="scientific">Sphaerosporella brunnea</name>
    <dbReference type="NCBI Taxonomy" id="1250544"/>
    <lineage>
        <taxon>Eukaryota</taxon>
        <taxon>Fungi</taxon>
        <taxon>Dikarya</taxon>
        <taxon>Ascomycota</taxon>
        <taxon>Pezizomycotina</taxon>
        <taxon>Pezizomycetes</taxon>
        <taxon>Pezizales</taxon>
        <taxon>Pyronemataceae</taxon>
        <taxon>Sphaerosporella</taxon>
    </lineage>
</organism>
<evidence type="ECO:0000256" key="8">
    <source>
        <dbReference type="ARBA" id="ARBA00022763"/>
    </source>
</evidence>
<evidence type="ECO:0000256" key="3">
    <source>
        <dbReference type="ARBA" id="ARBA00016178"/>
    </source>
</evidence>
<evidence type="ECO:0000256" key="12">
    <source>
        <dbReference type="ARBA" id="ARBA00022932"/>
    </source>
</evidence>
<dbReference type="HAMAP" id="MF_01113">
    <property type="entry name" value="DNApol_IV"/>
    <property type="match status" value="1"/>
</dbReference>
<gene>
    <name evidence="18" type="ORF">FN846DRAFT_916487</name>
</gene>
<evidence type="ECO:0000256" key="6">
    <source>
        <dbReference type="ARBA" id="ARBA00022705"/>
    </source>
</evidence>
<dbReference type="InterPro" id="IPR001126">
    <property type="entry name" value="UmuC"/>
</dbReference>
<evidence type="ECO:0000256" key="2">
    <source>
        <dbReference type="ARBA" id="ARBA00012417"/>
    </source>
</evidence>
<dbReference type="InterPro" id="IPR024728">
    <property type="entry name" value="PolY_HhH_motif"/>
</dbReference>
<keyword evidence="5" id="KW-0548">Nucleotidyltransferase</keyword>
<keyword evidence="4" id="KW-0808">Transferase</keyword>
<dbReference type="CDD" id="cd03586">
    <property type="entry name" value="PolY_Pol_IV_kappa"/>
    <property type="match status" value="1"/>
</dbReference>
<keyword evidence="10" id="KW-0862">Zinc</keyword>
<dbReference type="PANTHER" id="PTHR11076">
    <property type="entry name" value="DNA REPAIR POLYMERASE UMUC / TRANSFERASE FAMILY MEMBER"/>
    <property type="match status" value="1"/>
</dbReference>
<protein>
    <recommendedName>
        <fullName evidence="3">DNA polymerase kappa</fullName>
        <ecNumber evidence="2">2.7.7.7</ecNumber>
    </recommendedName>
</protein>
<dbReference type="InterPro" id="IPR006642">
    <property type="entry name" value="Rad18_UBZ4"/>
</dbReference>
<keyword evidence="6" id="KW-0235">DNA replication</keyword>
<dbReference type="Pfam" id="PF11799">
    <property type="entry name" value="IMS_C"/>
    <property type="match status" value="1"/>
</dbReference>
<dbReference type="EMBL" id="VXIS01000018">
    <property type="protein sequence ID" value="KAA8913048.1"/>
    <property type="molecule type" value="Genomic_DNA"/>
</dbReference>
<keyword evidence="11" id="KW-0460">Magnesium</keyword>
<dbReference type="GO" id="GO:0003887">
    <property type="term" value="F:DNA-directed DNA polymerase activity"/>
    <property type="evidence" value="ECO:0007669"/>
    <property type="project" value="UniProtKB-KW"/>
</dbReference>
<keyword evidence="8" id="KW-0227">DNA damage</keyword>